<dbReference type="Proteomes" id="UP000320806">
    <property type="component" value="Unassembled WGS sequence"/>
</dbReference>
<sequence>MAAQDDPNNCSTTSNGTFTADPAFGRVLTDSAKQARWVPPPRDGGCSRGTGRVGSDRDLIPGDPIGFTVCDASNAMRPPSAALRTEVIRVLGALPTTTAQGWSSCGRAPKPQQNRSLVFDYASGPAVSIDVFVGCTPELMGAGRQAKSAAPIVALLRENGYL</sequence>
<feature type="region of interest" description="Disordered" evidence="1">
    <location>
        <begin position="1"/>
        <end position="58"/>
    </location>
</feature>
<evidence type="ECO:0000256" key="1">
    <source>
        <dbReference type="SAM" id="MobiDB-lite"/>
    </source>
</evidence>
<proteinExistence type="predicted"/>
<dbReference type="AlphaFoldDB" id="A0A542EHV0"/>
<feature type="compositionally biased region" description="Polar residues" evidence="1">
    <location>
        <begin position="1"/>
        <end position="18"/>
    </location>
</feature>
<accession>A0A542EHV0</accession>
<evidence type="ECO:0000313" key="2">
    <source>
        <dbReference type="EMBL" id="TQJ14908.1"/>
    </source>
</evidence>
<evidence type="ECO:0000313" key="3">
    <source>
        <dbReference type="Proteomes" id="UP000320806"/>
    </source>
</evidence>
<gene>
    <name evidence="2" type="ORF">FB459_2424</name>
</gene>
<protein>
    <submittedName>
        <fullName evidence="2">Uncharacterized protein</fullName>
    </submittedName>
</protein>
<name>A0A542EHV0_9MICO</name>
<dbReference type="RefSeq" id="WP_141928643.1">
    <property type="nucleotide sequence ID" value="NZ_BAABCI010000006.1"/>
</dbReference>
<dbReference type="OrthoDB" id="4854850at2"/>
<comment type="caution">
    <text evidence="2">The sequence shown here is derived from an EMBL/GenBank/DDBJ whole genome shotgun (WGS) entry which is preliminary data.</text>
</comment>
<organism evidence="2 3">
    <name type="scientific">Yimella lutea</name>
    <dbReference type="NCBI Taxonomy" id="587872"/>
    <lineage>
        <taxon>Bacteria</taxon>
        <taxon>Bacillati</taxon>
        <taxon>Actinomycetota</taxon>
        <taxon>Actinomycetes</taxon>
        <taxon>Micrococcales</taxon>
        <taxon>Dermacoccaceae</taxon>
        <taxon>Yimella</taxon>
    </lineage>
</organism>
<dbReference type="EMBL" id="VFMO01000001">
    <property type="protein sequence ID" value="TQJ14908.1"/>
    <property type="molecule type" value="Genomic_DNA"/>
</dbReference>
<keyword evidence="3" id="KW-1185">Reference proteome</keyword>
<reference evidence="2 3" key="1">
    <citation type="submission" date="2019-06" db="EMBL/GenBank/DDBJ databases">
        <title>Sequencing the genomes of 1000 actinobacteria strains.</title>
        <authorList>
            <person name="Klenk H.-P."/>
        </authorList>
    </citation>
    <scope>NUCLEOTIDE SEQUENCE [LARGE SCALE GENOMIC DNA]</scope>
    <source>
        <strain evidence="2 3">DSM 19828</strain>
    </source>
</reference>